<sequence>MYIEKIKMGDYLMKKILIVGGVAGGASAAARLRRLNEEDKIILFEKGPHVSFSNCSLPYYVGGLIPNEETLLLMSPEKFLKQFNVDARTNSEVVSIDREKKEVTVISEGKEYKESYDKLILSMGAKPIVPPIKGIEKVNIFTVRNVVDIAKIHSFLGGKKNAKVAVIGGGFIGIEMAENIKEAGHDVTIIEALPQIMKPFDYDMVQILHRELIDNGVNLIVEDKVESFEENTVVLASGKKIEADAVILAIGVAPETDIAVKAGIELGKTKSIKVDANYRTNDKDIYAIGDVIEIYGALCQDYYRLALAGPAQKQARAVADHINGRTVDNRGYIGSSVIKVFRYNGASTGLSEGYIKAMNLNINYDTVDIIPFDSVSIMPSAKLLHFKLIYEVPTGKVLGAQAIGRGNVDKRIDVIATLIKFGGTIYDLKDLELCYAPSFGTAKDVVNFAGYVASNLMNGDFKQIHYSDVRNILEKDPEAYFLDVRLKEDFEAGHLEKAVNIPLGALRSRFDEVPKDRPVYITCKTGLTSYTACRILINLGFTNVVNVSGGFIGLSQYEYYNDKFYNRKPILTKYFA</sequence>
<evidence type="ECO:0000256" key="3">
    <source>
        <dbReference type="ARBA" id="ARBA00022630"/>
    </source>
</evidence>
<evidence type="ECO:0000313" key="9">
    <source>
        <dbReference type="Proteomes" id="UP000000332"/>
    </source>
</evidence>
<reference evidence="8 9" key="1">
    <citation type="journal article" date="2010" name="PLoS ONE">
        <title>The complete genome sequence of the pathogenic intestinal spirochete Brachyspira pilosicoli and comparison with other Brachyspira genomes.</title>
        <authorList>
            <person name="Wanchanthuek P."/>
            <person name="Bellgard M.I."/>
            <person name="La T."/>
            <person name="Ryan K."/>
            <person name="Moolhuijzen P."/>
            <person name="Chapman B."/>
            <person name="Black M."/>
            <person name="Schibeci D."/>
            <person name="Hunter A."/>
            <person name="Barrero R."/>
            <person name="Phillips N.D."/>
            <person name="Hampson D.J."/>
        </authorList>
    </citation>
    <scope>NUCLEOTIDE SEQUENCE [LARGE SCALE GENOMIC DNA]</scope>
    <source>
        <strain evidence="9">ATCC BAA-1826 / 95/1000</strain>
    </source>
</reference>
<dbReference type="PRINTS" id="PR00368">
    <property type="entry name" value="FADPNR"/>
</dbReference>
<keyword evidence="6" id="KW-0676">Redox-active center</keyword>
<dbReference type="InParanoid" id="D8ICU4"/>
<dbReference type="Pfam" id="PF02852">
    <property type="entry name" value="Pyr_redox_dim"/>
    <property type="match status" value="1"/>
</dbReference>
<dbReference type="FunCoup" id="D8ICU4">
    <property type="interactions" value="380"/>
</dbReference>
<evidence type="ECO:0000256" key="2">
    <source>
        <dbReference type="ARBA" id="ARBA00009130"/>
    </source>
</evidence>
<protein>
    <submittedName>
        <fullName evidence="8">Pyridine nucleotide-disulfide oxidoreductase family protein</fullName>
    </submittedName>
</protein>
<dbReference type="Pfam" id="PF07992">
    <property type="entry name" value="Pyr_redox_2"/>
    <property type="match status" value="1"/>
</dbReference>
<comment type="cofactor">
    <cofactor evidence="1">
        <name>FAD</name>
        <dbReference type="ChEBI" id="CHEBI:57692"/>
    </cofactor>
</comment>
<comment type="similarity">
    <text evidence="2">Belongs to the class-III pyridine nucleotide-disulfide oxidoreductase family.</text>
</comment>
<dbReference type="InterPro" id="IPR036188">
    <property type="entry name" value="FAD/NAD-bd_sf"/>
</dbReference>
<evidence type="ECO:0000256" key="6">
    <source>
        <dbReference type="ARBA" id="ARBA00023284"/>
    </source>
</evidence>
<dbReference type="InterPro" id="IPR004099">
    <property type="entry name" value="Pyr_nucl-diS_OxRdtase_dimer"/>
</dbReference>
<dbReference type="STRING" id="759914.BP951000_0975"/>
<dbReference type="GO" id="GO:0016491">
    <property type="term" value="F:oxidoreductase activity"/>
    <property type="evidence" value="ECO:0007669"/>
    <property type="project" value="UniProtKB-KW"/>
</dbReference>
<keyword evidence="3" id="KW-0285">Flavoprotein</keyword>
<dbReference type="eggNOG" id="COG0607">
    <property type="taxonomic scope" value="Bacteria"/>
</dbReference>
<dbReference type="SUPFAM" id="SSF51905">
    <property type="entry name" value="FAD/NAD(P)-binding domain"/>
    <property type="match status" value="1"/>
</dbReference>
<organism evidence="8 9">
    <name type="scientific">Brachyspira pilosicoli (strain ATCC BAA-1826 / 95/1000)</name>
    <dbReference type="NCBI Taxonomy" id="759914"/>
    <lineage>
        <taxon>Bacteria</taxon>
        <taxon>Pseudomonadati</taxon>
        <taxon>Spirochaetota</taxon>
        <taxon>Spirochaetia</taxon>
        <taxon>Brachyspirales</taxon>
        <taxon>Brachyspiraceae</taxon>
        <taxon>Brachyspira</taxon>
    </lineage>
</organism>
<gene>
    <name evidence="8" type="ordered locus">BP951000_0975</name>
</gene>
<dbReference type="EMBL" id="CP002025">
    <property type="protein sequence ID" value="ADK30967.1"/>
    <property type="molecule type" value="Genomic_DNA"/>
</dbReference>
<feature type="domain" description="Rhodanese" evidence="7">
    <location>
        <begin position="475"/>
        <end position="563"/>
    </location>
</feature>
<dbReference type="Gene3D" id="3.50.50.60">
    <property type="entry name" value="FAD/NAD(P)-binding domain"/>
    <property type="match status" value="2"/>
</dbReference>
<dbReference type="HOGENOM" id="CLU_003291_1_2_12"/>
<evidence type="ECO:0000256" key="1">
    <source>
        <dbReference type="ARBA" id="ARBA00001974"/>
    </source>
</evidence>
<evidence type="ECO:0000256" key="4">
    <source>
        <dbReference type="ARBA" id="ARBA00022827"/>
    </source>
</evidence>
<evidence type="ECO:0000259" key="7">
    <source>
        <dbReference type="PROSITE" id="PS50206"/>
    </source>
</evidence>
<dbReference type="SUPFAM" id="SSF55424">
    <property type="entry name" value="FAD/NAD-linked reductases, dimerisation (C-terminal) domain"/>
    <property type="match status" value="1"/>
</dbReference>
<dbReference type="KEGG" id="bpo:BP951000_0975"/>
<dbReference type="InterPro" id="IPR036873">
    <property type="entry name" value="Rhodanese-like_dom_sf"/>
</dbReference>
<dbReference type="PROSITE" id="PS50206">
    <property type="entry name" value="RHODANESE_3"/>
    <property type="match status" value="1"/>
</dbReference>
<dbReference type="Gene3D" id="3.40.250.10">
    <property type="entry name" value="Rhodanese-like domain"/>
    <property type="match status" value="1"/>
</dbReference>
<dbReference type="InterPro" id="IPR023753">
    <property type="entry name" value="FAD/NAD-binding_dom"/>
</dbReference>
<keyword evidence="9" id="KW-1185">Reference proteome</keyword>
<dbReference type="eggNOG" id="COG0446">
    <property type="taxonomic scope" value="Bacteria"/>
</dbReference>
<keyword evidence="4" id="KW-0274">FAD</keyword>
<dbReference type="SMART" id="SM00450">
    <property type="entry name" value="RHOD"/>
    <property type="match status" value="1"/>
</dbReference>
<dbReference type="InterPro" id="IPR001763">
    <property type="entry name" value="Rhodanese-like_dom"/>
</dbReference>
<dbReference type="PANTHER" id="PTHR43429:SF1">
    <property type="entry name" value="NAD(P)H SULFUR OXIDOREDUCTASE (COA-DEPENDENT)"/>
    <property type="match status" value="1"/>
</dbReference>
<keyword evidence="5" id="KW-0560">Oxidoreductase</keyword>
<dbReference type="Pfam" id="PF00581">
    <property type="entry name" value="Rhodanese"/>
    <property type="match status" value="1"/>
</dbReference>
<name>D8ICU4_BRAP9</name>
<dbReference type="PRINTS" id="PR00411">
    <property type="entry name" value="PNDRDTASEI"/>
</dbReference>
<proteinExistence type="inferred from homology"/>
<accession>D8ICU4</accession>
<dbReference type="InterPro" id="IPR050260">
    <property type="entry name" value="FAD-bd_OxRdtase"/>
</dbReference>
<dbReference type="SUPFAM" id="SSF52821">
    <property type="entry name" value="Rhodanese/Cell cycle control phosphatase"/>
    <property type="match status" value="1"/>
</dbReference>
<dbReference type="AlphaFoldDB" id="D8ICU4"/>
<dbReference type="InterPro" id="IPR016156">
    <property type="entry name" value="FAD/NAD-linked_Rdtase_dimer_sf"/>
</dbReference>
<evidence type="ECO:0000256" key="5">
    <source>
        <dbReference type="ARBA" id="ARBA00023002"/>
    </source>
</evidence>
<evidence type="ECO:0000313" key="8">
    <source>
        <dbReference type="EMBL" id="ADK30967.1"/>
    </source>
</evidence>
<dbReference type="Proteomes" id="UP000000332">
    <property type="component" value="Chromosome"/>
</dbReference>
<dbReference type="PANTHER" id="PTHR43429">
    <property type="entry name" value="PYRIDINE NUCLEOTIDE-DISULFIDE OXIDOREDUCTASE DOMAIN-CONTAINING"/>
    <property type="match status" value="1"/>
</dbReference>